<dbReference type="RefSeq" id="WP_168511109.1">
    <property type="nucleotide sequence ID" value="NZ_JAAXLS010000001.1"/>
</dbReference>
<dbReference type="EMBL" id="JAAXLS010000001">
    <property type="protein sequence ID" value="NKQ51877.1"/>
    <property type="molecule type" value="Genomic_DNA"/>
</dbReference>
<feature type="domain" description="Amidohydrolase-related" evidence="2">
    <location>
        <begin position="4"/>
        <end position="318"/>
    </location>
</feature>
<dbReference type="Gene3D" id="3.20.20.140">
    <property type="entry name" value="Metal-dependent hydrolases"/>
    <property type="match status" value="1"/>
</dbReference>
<dbReference type="PANTHER" id="PTHR21240:SF28">
    <property type="entry name" value="ISO-OROTATE DECARBOXYLASE (EUROFUNG)"/>
    <property type="match status" value="1"/>
</dbReference>
<dbReference type="Proteomes" id="UP000715441">
    <property type="component" value="Unassembled WGS sequence"/>
</dbReference>
<gene>
    <name evidence="3" type="ORF">HFP15_03165</name>
</gene>
<dbReference type="PANTHER" id="PTHR21240">
    <property type="entry name" value="2-AMINO-3-CARBOXYLMUCONATE-6-SEMIALDEHYDE DECARBOXYLASE"/>
    <property type="match status" value="1"/>
</dbReference>
<comment type="caution">
    <text evidence="3">The sequence shown here is derived from an EMBL/GenBank/DDBJ whole genome shotgun (WGS) entry which is preliminary data.</text>
</comment>
<name>A0ABX1J0S1_9PSEU</name>
<evidence type="ECO:0000313" key="3">
    <source>
        <dbReference type="EMBL" id="NKQ51877.1"/>
    </source>
</evidence>
<dbReference type="InterPro" id="IPR032465">
    <property type="entry name" value="ACMSD"/>
</dbReference>
<dbReference type="InterPro" id="IPR032466">
    <property type="entry name" value="Metal_Hydrolase"/>
</dbReference>
<proteinExistence type="predicted"/>
<dbReference type="Pfam" id="PF04909">
    <property type="entry name" value="Amidohydro_2"/>
    <property type="match status" value="1"/>
</dbReference>
<dbReference type="InterPro" id="IPR006680">
    <property type="entry name" value="Amidohydro-rel"/>
</dbReference>
<evidence type="ECO:0000313" key="4">
    <source>
        <dbReference type="Proteomes" id="UP000715441"/>
    </source>
</evidence>
<reference evidence="3 4" key="1">
    <citation type="submission" date="2020-04" db="EMBL/GenBank/DDBJ databases">
        <title>Novel species.</title>
        <authorList>
            <person name="Teo W.F.A."/>
            <person name="Lipun K."/>
            <person name="Srisuk N."/>
            <person name="Duangmal K."/>
        </authorList>
    </citation>
    <scope>NUCLEOTIDE SEQUENCE [LARGE SCALE GENOMIC DNA]</scope>
    <source>
        <strain evidence="3 4">K13G38</strain>
    </source>
</reference>
<evidence type="ECO:0000259" key="2">
    <source>
        <dbReference type="Pfam" id="PF04909"/>
    </source>
</evidence>
<protein>
    <submittedName>
        <fullName evidence="3">Amidohydrolase family protein</fullName>
    </submittedName>
</protein>
<evidence type="ECO:0000256" key="1">
    <source>
        <dbReference type="ARBA" id="ARBA00023239"/>
    </source>
</evidence>
<organism evidence="3 4">
    <name type="scientific">Amycolatopsis acididurans</name>
    <dbReference type="NCBI Taxonomy" id="2724524"/>
    <lineage>
        <taxon>Bacteria</taxon>
        <taxon>Bacillati</taxon>
        <taxon>Actinomycetota</taxon>
        <taxon>Actinomycetes</taxon>
        <taxon>Pseudonocardiales</taxon>
        <taxon>Pseudonocardiaceae</taxon>
        <taxon>Amycolatopsis</taxon>
    </lineage>
</organism>
<keyword evidence="4" id="KW-1185">Reference proteome</keyword>
<dbReference type="SUPFAM" id="SSF51556">
    <property type="entry name" value="Metallo-dependent hydrolases"/>
    <property type="match status" value="1"/>
</dbReference>
<keyword evidence="1" id="KW-0456">Lyase</keyword>
<sequence length="320" mass="33611">MSLIDLHTHAIAPDLAAVPGDHRWPTTHPTGPAGAELRVGGRWYRDLDERCWSAEARLRDMDAEGVAVQVLSPVPVTLCHDAPAAGAAEIARCQNDFLAGLAAVAPNRFRALGAVPLQAPDTAIAELRRCLDLGFAGVEIGTRVGDRELTDPLFAPFFDAAEASGAVVFVHPVDETVDPRVTAAGLTFGAGMPGETGIAGAGLVTSDLLVKRPDLRIVLAHGGGSLPCLLPRLDVGARLRGATRPAPTTLARTLFCDSLTYDAPGLLLAAHRFGSDHVVLGTDYPFSARENPPGHVLADVEPDLRAAIGYETARRLLGVS</sequence>
<accession>A0ABX1J0S1</accession>